<evidence type="ECO:0000313" key="2">
    <source>
        <dbReference type="EMBL" id="PKH48012.1"/>
    </source>
</evidence>
<dbReference type="EMBL" id="PHFD01000022">
    <property type="protein sequence ID" value="PKH48012.1"/>
    <property type="molecule type" value="Genomic_DNA"/>
</dbReference>
<accession>A0A2J1E0L5</accession>
<reference evidence="2 3" key="1">
    <citation type="journal article" date="2017" name="FEMS Microbiol. Ecol.">
        <title>Reconstructed genomes of novel Dehalococcoides mccartyi strains from 1,2,3,4-tetrachlorodibenzo-p-dioxin-dechlorinating enrichment cultures reveal divergent reductive dehalogenase gene profiles.</title>
        <authorList>
            <person name="Dam H.T."/>
            <person name="Vollmers J."/>
            <person name="Kaster A.K."/>
            <person name="Haggblom M.M."/>
        </authorList>
    </citation>
    <scope>NUCLEOTIDE SEQUENCE [LARGE SCALE GENOMIC DNA]</scope>
    <source>
        <strain evidence="2 3">H1-3-2.001</strain>
    </source>
</reference>
<organism evidence="2 3">
    <name type="scientific">Dehalococcoides mccartyi</name>
    <dbReference type="NCBI Taxonomy" id="61435"/>
    <lineage>
        <taxon>Bacteria</taxon>
        <taxon>Bacillati</taxon>
        <taxon>Chloroflexota</taxon>
        <taxon>Dehalococcoidia</taxon>
        <taxon>Dehalococcoidales</taxon>
        <taxon>Dehalococcoidaceae</taxon>
        <taxon>Dehalococcoides</taxon>
    </lineage>
</organism>
<proteinExistence type="predicted"/>
<protein>
    <recommendedName>
        <fullName evidence="4">Dehalogenase</fullName>
    </recommendedName>
</protein>
<sequence>MWFIIGVILGVLIFGLVQLLRHHHFNLSWYEWLMVILGTALLLFGIQNFTASFAEMESTAGYMLLLFIGLPAVILLAIAWRLAVRR</sequence>
<evidence type="ECO:0000256" key="1">
    <source>
        <dbReference type="SAM" id="Phobius"/>
    </source>
</evidence>
<keyword evidence="1" id="KW-0472">Membrane</keyword>
<comment type="caution">
    <text evidence="2">The sequence shown here is derived from an EMBL/GenBank/DDBJ whole genome shotgun (WGS) entry which is preliminary data.</text>
</comment>
<gene>
    <name evidence="2" type="ORF">CVH13_00075</name>
</gene>
<keyword evidence="1" id="KW-0812">Transmembrane</keyword>
<evidence type="ECO:0008006" key="4">
    <source>
        <dbReference type="Google" id="ProtNLM"/>
    </source>
</evidence>
<dbReference type="AlphaFoldDB" id="A0A2J1E0L5"/>
<feature type="transmembrane region" description="Helical" evidence="1">
    <location>
        <begin position="29"/>
        <end position="50"/>
    </location>
</feature>
<evidence type="ECO:0000313" key="3">
    <source>
        <dbReference type="Proteomes" id="UP000233649"/>
    </source>
</evidence>
<name>A0A2J1E0L5_9CHLR</name>
<feature type="non-terminal residue" evidence="2">
    <location>
        <position position="86"/>
    </location>
</feature>
<dbReference type="Proteomes" id="UP000233649">
    <property type="component" value="Unassembled WGS sequence"/>
</dbReference>
<feature type="transmembrane region" description="Helical" evidence="1">
    <location>
        <begin position="62"/>
        <end position="83"/>
    </location>
</feature>
<keyword evidence="1" id="KW-1133">Transmembrane helix</keyword>